<evidence type="ECO:0000313" key="2">
    <source>
        <dbReference type="Proteomes" id="UP001230807"/>
    </source>
</evidence>
<evidence type="ECO:0000313" key="1">
    <source>
        <dbReference type="EMBL" id="MDL5376603.1"/>
    </source>
</evidence>
<organism evidence="1 2">
    <name type="scientific">Exiguobacterium mexicanum</name>
    <dbReference type="NCBI Taxonomy" id="340146"/>
    <lineage>
        <taxon>Bacteria</taxon>
        <taxon>Bacillati</taxon>
        <taxon>Bacillota</taxon>
        <taxon>Bacilli</taxon>
        <taxon>Bacillales</taxon>
        <taxon>Bacillales Family XII. Incertae Sedis</taxon>
        <taxon>Exiguobacterium</taxon>
    </lineage>
</organism>
<evidence type="ECO:0008006" key="3">
    <source>
        <dbReference type="Google" id="ProtNLM"/>
    </source>
</evidence>
<dbReference type="Gene3D" id="3.40.50.2000">
    <property type="entry name" value="Glycogen Phosphorylase B"/>
    <property type="match status" value="1"/>
</dbReference>
<accession>A0ABT7MN31</accession>
<keyword evidence="2" id="KW-1185">Reference proteome</keyword>
<dbReference type="RefSeq" id="WP_214832048.1">
    <property type="nucleotide sequence ID" value="NZ_CP183077.1"/>
</dbReference>
<sequence>MKKILICSGVPYQNKTRQRPQHLVNIFESKGYFIDYIGLNEKTEIQSENYKVWNTKKNIQQLFHEIDLSIYEFIWVMHPYFGLLLSDEELENYNVIYDSIDLWNEFRRTISEINFPEILLNAERRLMKKCKFVSVSAIKLGYIAQRYNKNIMYLPNGSFELDYATDETVIKSNQVVFFGSVSSWIDVESIEKMASMNPNLNFNIIGPKDIKYSFKNSNIKELGIIDYYELSKYLKVSKYAIIPFQDTSLSSSVTPLKYYEYIADRNVFVISTGFPDLLYREPSRTYFYKTSQDAAMFLYSHNIQNQLESIDNEDFTWTNWNYIFKDVERIVANKASNTKRLPNINWNNFKEYKMVEKYILPESLFIANEAKSLYDYYLSLTEKEDYNLKDFGHEILLFAFSSIEINDFHTLVQLVNDYLKLHQIDHLISLSNTDDYIHFVKVILNKEVSIQSSIYISSIQFAMYCELGELIQLINLHGLSSVASYAIKILIEYYEFAEIFEEALYLAEYLYVSNPTEENLKIYGDIKFKETYTSIS</sequence>
<name>A0ABT7MN31_9BACL</name>
<dbReference type="EMBL" id="JASWER010000003">
    <property type="protein sequence ID" value="MDL5376603.1"/>
    <property type="molecule type" value="Genomic_DNA"/>
</dbReference>
<comment type="caution">
    <text evidence="1">The sequence shown here is derived from an EMBL/GenBank/DDBJ whole genome shotgun (WGS) entry which is preliminary data.</text>
</comment>
<reference evidence="1 2" key="1">
    <citation type="submission" date="2023-06" db="EMBL/GenBank/DDBJ databases">
        <title>Influencing factors and mechanism of Cr(VI) reduction by facultative anaerobic Exiguobacterium sp. PY14.</title>
        <authorList>
            <person name="Zou L."/>
        </authorList>
    </citation>
    <scope>NUCLEOTIDE SEQUENCE [LARGE SCALE GENOMIC DNA]</scope>
    <source>
        <strain evidence="1 2">PY14</strain>
    </source>
</reference>
<proteinExistence type="predicted"/>
<dbReference type="Proteomes" id="UP001230807">
    <property type="component" value="Unassembled WGS sequence"/>
</dbReference>
<gene>
    <name evidence="1" type="ORF">QR695_06230</name>
</gene>
<protein>
    <recommendedName>
        <fullName evidence="3">Glycosyltransferase</fullName>
    </recommendedName>
</protein>